<accession>A0ABW3KGD7</accession>
<keyword evidence="2" id="KW-1185">Reference proteome</keyword>
<comment type="caution">
    <text evidence="1">The sequence shown here is derived from an EMBL/GenBank/DDBJ whole genome shotgun (WGS) entry which is preliminary data.</text>
</comment>
<protein>
    <submittedName>
        <fullName evidence="1">Uncharacterized protein</fullName>
    </submittedName>
</protein>
<dbReference type="RefSeq" id="WP_379557379.1">
    <property type="nucleotide sequence ID" value="NZ_JBHTJS010000013.1"/>
</dbReference>
<proteinExistence type="predicted"/>
<name>A0ABW3KGD7_9GAMM</name>
<sequence>MLTEIDQALFKTNFWRRVDQTKLSSEQLAGKLVLTVTEPGA</sequence>
<reference evidence="2" key="1">
    <citation type="journal article" date="2019" name="Int. J. Syst. Evol. Microbiol.">
        <title>The Global Catalogue of Microorganisms (GCM) 10K type strain sequencing project: providing services to taxonomists for standard genome sequencing and annotation.</title>
        <authorList>
            <consortium name="The Broad Institute Genomics Platform"/>
            <consortium name="The Broad Institute Genome Sequencing Center for Infectious Disease"/>
            <person name="Wu L."/>
            <person name="Ma J."/>
        </authorList>
    </citation>
    <scope>NUCLEOTIDE SEQUENCE [LARGE SCALE GENOMIC DNA]</scope>
    <source>
        <strain evidence="2">CCUG 60525</strain>
    </source>
</reference>
<evidence type="ECO:0000313" key="1">
    <source>
        <dbReference type="EMBL" id="MFD1007456.1"/>
    </source>
</evidence>
<evidence type="ECO:0000313" key="2">
    <source>
        <dbReference type="Proteomes" id="UP001597048"/>
    </source>
</evidence>
<gene>
    <name evidence="1" type="ORF">ACFQ1C_04695</name>
</gene>
<dbReference type="Proteomes" id="UP001597048">
    <property type="component" value="Unassembled WGS sequence"/>
</dbReference>
<dbReference type="EMBL" id="JBHTJS010000013">
    <property type="protein sequence ID" value="MFD1007456.1"/>
    <property type="molecule type" value="Genomic_DNA"/>
</dbReference>
<organism evidence="1 2">
    <name type="scientific">Oceanisphaera ostreae</name>
    <dbReference type="NCBI Taxonomy" id="914151"/>
    <lineage>
        <taxon>Bacteria</taxon>
        <taxon>Pseudomonadati</taxon>
        <taxon>Pseudomonadota</taxon>
        <taxon>Gammaproteobacteria</taxon>
        <taxon>Aeromonadales</taxon>
        <taxon>Aeromonadaceae</taxon>
        <taxon>Oceanisphaera</taxon>
    </lineage>
</organism>